<dbReference type="OrthoDB" id="2175111at2759"/>
<comment type="caution">
    <text evidence="2">The sequence shown here is derived from an EMBL/GenBank/DDBJ whole genome shotgun (WGS) entry which is preliminary data.</text>
</comment>
<dbReference type="VEuPathDB" id="FungiDB:SeMB42_g07926"/>
<protein>
    <submittedName>
        <fullName evidence="2">Uncharacterized protein</fullName>
    </submittedName>
</protein>
<evidence type="ECO:0000256" key="1">
    <source>
        <dbReference type="SAM" id="SignalP"/>
    </source>
</evidence>
<proteinExistence type="predicted"/>
<dbReference type="AlphaFoldDB" id="A0A507CDU1"/>
<feature type="signal peptide" evidence="1">
    <location>
        <begin position="1"/>
        <end position="18"/>
    </location>
</feature>
<accession>A0A507CDU1</accession>
<organism evidence="2 3">
    <name type="scientific">Synchytrium endobioticum</name>
    <dbReference type="NCBI Taxonomy" id="286115"/>
    <lineage>
        <taxon>Eukaryota</taxon>
        <taxon>Fungi</taxon>
        <taxon>Fungi incertae sedis</taxon>
        <taxon>Chytridiomycota</taxon>
        <taxon>Chytridiomycota incertae sedis</taxon>
        <taxon>Chytridiomycetes</taxon>
        <taxon>Synchytriales</taxon>
        <taxon>Synchytriaceae</taxon>
        <taxon>Synchytrium</taxon>
    </lineage>
</organism>
<name>A0A507CDU1_9FUNG</name>
<dbReference type="EMBL" id="QEAM01000716">
    <property type="protein sequence ID" value="TPX36084.1"/>
    <property type="molecule type" value="Genomic_DNA"/>
</dbReference>
<dbReference type="Proteomes" id="UP000320475">
    <property type="component" value="Unassembled WGS sequence"/>
</dbReference>
<sequence length="244" mass="27181">MRLALLVTTVSLVHGILAAGASDHAPLIAPAWPILENPPCIPLKDSKHELCAGDYIVMHADHGADKVYAEVGACVNGDGNSCHHRVVGTRNPTRISDAMRFQIFPIAVNTDPVPSTSPVFWSADNSWVVYIADYRGLWLQTAPQAIRFSKTNYDFMAAFKYQTPAPEKFILVRPDYHLNAYYLLRPSDGSLFWQFGGGKKGPLFLFDQPYMPTSDKINIGLMHIDVVKPHAVNYVETFSDYILE</sequence>
<feature type="chain" id="PRO_5021300732" evidence="1">
    <location>
        <begin position="19"/>
        <end position="244"/>
    </location>
</feature>
<gene>
    <name evidence="2" type="ORF">SeLEV6574_g08102</name>
</gene>
<evidence type="ECO:0000313" key="3">
    <source>
        <dbReference type="Proteomes" id="UP000320475"/>
    </source>
</evidence>
<reference evidence="2 3" key="1">
    <citation type="journal article" date="2019" name="Sci. Rep.">
        <title>Comparative genomics of chytrid fungi reveal insights into the obligate biotrophic and pathogenic lifestyle of Synchytrium endobioticum.</title>
        <authorList>
            <person name="van de Vossenberg B.T.L.H."/>
            <person name="Warris S."/>
            <person name="Nguyen H.D.T."/>
            <person name="van Gent-Pelzer M.P.E."/>
            <person name="Joly D.L."/>
            <person name="van de Geest H.C."/>
            <person name="Bonants P.J.M."/>
            <person name="Smith D.S."/>
            <person name="Levesque C.A."/>
            <person name="van der Lee T.A.J."/>
        </authorList>
    </citation>
    <scope>NUCLEOTIDE SEQUENCE [LARGE SCALE GENOMIC DNA]</scope>
    <source>
        <strain evidence="2 3">LEV6574</strain>
    </source>
</reference>
<keyword evidence="1" id="KW-0732">Signal</keyword>
<evidence type="ECO:0000313" key="2">
    <source>
        <dbReference type="EMBL" id="TPX36084.1"/>
    </source>
</evidence>